<keyword evidence="3" id="KW-0812">Transmembrane</keyword>
<dbReference type="Pfam" id="PF00497">
    <property type="entry name" value="SBP_bac_3"/>
    <property type="match status" value="1"/>
</dbReference>
<evidence type="ECO:0000313" key="7">
    <source>
        <dbReference type="Proteomes" id="UP001248581"/>
    </source>
</evidence>
<keyword evidence="2 4" id="KW-0732">Signal</keyword>
<evidence type="ECO:0000256" key="1">
    <source>
        <dbReference type="ARBA" id="ARBA00010333"/>
    </source>
</evidence>
<name>A0ABY9TLJ1_9GAMM</name>
<reference evidence="7" key="1">
    <citation type="submission" date="2023-09" db="EMBL/GenBank/DDBJ databases">
        <authorList>
            <person name="Li S."/>
            <person name="Li X."/>
            <person name="Zhang C."/>
            <person name="Zhao Z."/>
        </authorList>
    </citation>
    <scope>NUCLEOTIDE SEQUENCE [LARGE SCALE GENOMIC DNA]</scope>
    <source>
        <strain evidence="7">SQ345</strain>
    </source>
</reference>
<feature type="signal peptide" evidence="4">
    <location>
        <begin position="1"/>
        <end position="22"/>
    </location>
</feature>
<dbReference type="InterPro" id="IPR001638">
    <property type="entry name" value="Solute-binding_3/MltF_N"/>
</dbReference>
<comment type="similarity">
    <text evidence="1">Belongs to the bacterial solute-binding protein 3 family.</text>
</comment>
<evidence type="ECO:0000256" key="3">
    <source>
        <dbReference type="SAM" id="Phobius"/>
    </source>
</evidence>
<feature type="chain" id="PRO_5047195582" evidence="4">
    <location>
        <begin position="23"/>
        <end position="301"/>
    </location>
</feature>
<gene>
    <name evidence="6" type="ORF">RI845_05600</name>
</gene>
<protein>
    <submittedName>
        <fullName evidence="6">Transporter substrate-binding domain-containing protein</fullName>
    </submittedName>
</protein>
<dbReference type="SUPFAM" id="SSF53850">
    <property type="entry name" value="Periplasmic binding protein-like II"/>
    <property type="match status" value="1"/>
</dbReference>
<keyword evidence="3" id="KW-1133">Transmembrane helix</keyword>
<organism evidence="6 7">
    <name type="scientific">Thalassotalea nanhaiensis</name>
    <dbReference type="NCBI Taxonomy" id="3065648"/>
    <lineage>
        <taxon>Bacteria</taxon>
        <taxon>Pseudomonadati</taxon>
        <taxon>Pseudomonadota</taxon>
        <taxon>Gammaproteobacteria</taxon>
        <taxon>Alteromonadales</taxon>
        <taxon>Colwelliaceae</taxon>
        <taxon>Thalassotalea</taxon>
    </lineage>
</organism>
<evidence type="ECO:0000256" key="2">
    <source>
        <dbReference type="ARBA" id="ARBA00022729"/>
    </source>
</evidence>
<dbReference type="Gene3D" id="3.40.190.10">
    <property type="entry name" value="Periplasmic binding protein-like II"/>
    <property type="match status" value="2"/>
</dbReference>
<proteinExistence type="inferred from homology"/>
<dbReference type="RefSeq" id="WP_348388765.1">
    <property type="nucleotide sequence ID" value="NZ_CP134146.1"/>
</dbReference>
<dbReference type="PANTHER" id="PTHR35936">
    <property type="entry name" value="MEMBRANE-BOUND LYTIC MUREIN TRANSGLYCOSYLASE F"/>
    <property type="match status" value="1"/>
</dbReference>
<accession>A0ABY9TLJ1</accession>
<keyword evidence="7" id="KW-1185">Reference proteome</keyword>
<dbReference type="SMART" id="SM00062">
    <property type="entry name" value="PBPb"/>
    <property type="match status" value="1"/>
</dbReference>
<dbReference type="EMBL" id="CP134146">
    <property type="protein sequence ID" value="WNC69622.1"/>
    <property type="molecule type" value="Genomic_DNA"/>
</dbReference>
<sequence length="301" mass="33983">MSKHLNCTVILILIVFSPLMYAQQSQQTEKQNFEQEVTSQKLPHLTVALAGNWQPFNFANDKGDVVGIIPDFTQLIMAKAELSYSIERQPYWTDVLQAVETNGADITLGNSIMVGEWEKIGLLSEPFTHVPIAIATQKGTEFVEDFSTLAGKKIAIGKNYNAYYLIKDKYPEISIIEVSTTYEGLELLNQGKVFAVADVLPVILYRINNMAYSNIEIGGISPIVMDVRALISHQNKHLLPVINNAIAEISEQQRKDIMDRWLSAESHLEVHSTRFLYLILVFFVVVSIILLVIFRKPKRTL</sequence>
<evidence type="ECO:0000259" key="5">
    <source>
        <dbReference type="SMART" id="SM00062"/>
    </source>
</evidence>
<feature type="transmembrane region" description="Helical" evidence="3">
    <location>
        <begin position="275"/>
        <end position="294"/>
    </location>
</feature>
<keyword evidence="3" id="KW-0472">Membrane</keyword>
<evidence type="ECO:0000256" key="4">
    <source>
        <dbReference type="SAM" id="SignalP"/>
    </source>
</evidence>
<dbReference type="CDD" id="cd01007">
    <property type="entry name" value="PBP2_BvgS_HisK_like"/>
    <property type="match status" value="1"/>
</dbReference>
<evidence type="ECO:0000313" key="6">
    <source>
        <dbReference type="EMBL" id="WNC69622.1"/>
    </source>
</evidence>
<dbReference type="Proteomes" id="UP001248581">
    <property type="component" value="Chromosome"/>
</dbReference>
<feature type="domain" description="Solute-binding protein family 3/N-terminal" evidence="5">
    <location>
        <begin position="44"/>
        <end position="265"/>
    </location>
</feature>